<gene>
    <name evidence="1" type="ORF">GCM10022232_89010</name>
</gene>
<dbReference type="Proteomes" id="UP001500456">
    <property type="component" value="Unassembled WGS sequence"/>
</dbReference>
<protein>
    <submittedName>
        <fullName evidence="1">Uncharacterized protein</fullName>
    </submittedName>
</protein>
<evidence type="ECO:0000313" key="1">
    <source>
        <dbReference type="EMBL" id="GAA4029391.1"/>
    </source>
</evidence>
<dbReference type="EMBL" id="BAAAZX010000047">
    <property type="protein sequence ID" value="GAA4029391.1"/>
    <property type="molecule type" value="Genomic_DNA"/>
</dbReference>
<sequence length="96" mass="9949">MGVCNKGSTEGEGLRVRVRVRLAPPSAAGGVRVRYGWTTTTEQDVSCASQYVLGGVESEQAFELRGQLQGAFSLVPIEGCGQAPGDEVSGVPPLVA</sequence>
<comment type="caution">
    <text evidence="1">The sequence shown here is derived from an EMBL/GenBank/DDBJ whole genome shotgun (WGS) entry which is preliminary data.</text>
</comment>
<reference evidence="2" key="1">
    <citation type="journal article" date="2019" name="Int. J. Syst. Evol. Microbiol.">
        <title>The Global Catalogue of Microorganisms (GCM) 10K type strain sequencing project: providing services to taxonomists for standard genome sequencing and annotation.</title>
        <authorList>
            <consortium name="The Broad Institute Genomics Platform"/>
            <consortium name="The Broad Institute Genome Sequencing Center for Infectious Disease"/>
            <person name="Wu L."/>
            <person name="Ma J."/>
        </authorList>
    </citation>
    <scope>NUCLEOTIDE SEQUENCE [LARGE SCALE GENOMIC DNA]</scope>
    <source>
        <strain evidence="2">JCM 16924</strain>
    </source>
</reference>
<name>A0ABP7TQ74_9ACTN</name>
<proteinExistence type="predicted"/>
<evidence type="ECO:0000313" key="2">
    <source>
        <dbReference type="Proteomes" id="UP001500456"/>
    </source>
</evidence>
<keyword evidence="2" id="KW-1185">Reference proteome</keyword>
<organism evidence="1 2">
    <name type="scientific">Streptomyces plumbiresistens</name>
    <dbReference type="NCBI Taxonomy" id="511811"/>
    <lineage>
        <taxon>Bacteria</taxon>
        <taxon>Bacillati</taxon>
        <taxon>Actinomycetota</taxon>
        <taxon>Actinomycetes</taxon>
        <taxon>Kitasatosporales</taxon>
        <taxon>Streptomycetaceae</taxon>
        <taxon>Streptomyces</taxon>
    </lineage>
</organism>
<accession>A0ABP7TQ74</accession>